<dbReference type="PROSITE" id="PS50088">
    <property type="entry name" value="ANK_REPEAT"/>
    <property type="match status" value="4"/>
</dbReference>
<evidence type="ECO:0000256" key="9">
    <source>
        <dbReference type="SAM" id="Phobius"/>
    </source>
</evidence>
<dbReference type="PROSITE" id="PS50297">
    <property type="entry name" value="ANK_REP_REGION"/>
    <property type="match status" value="3"/>
</dbReference>
<keyword evidence="12" id="KW-1185">Reference proteome</keyword>
<dbReference type="GO" id="GO:0016409">
    <property type="term" value="F:palmitoyltransferase activity"/>
    <property type="evidence" value="ECO:0007669"/>
    <property type="project" value="InterPro"/>
</dbReference>
<feature type="domain" description="Palmitoyltransferase DHHC" evidence="10">
    <location>
        <begin position="982"/>
        <end position="1118"/>
    </location>
</feature>
<evidence type="ECO:0000259" key="10">
    <source>
        <dbReference type="Pfam" id="PF01529"/>
    </source>
</evidence>
<protein>
    <recommendedName>
        <fullName evidence="10">Palmitoyltransferase DHHC domain-containing protein</fullName>
    </recommendedName>
</protein>
<sequence>MPARNSACLCKGKEPPEKPSTIKAPSRATPPSETMSTPAVISSTPVTRSTTLAKKSGLTLYLETSSPDASQVSAPAPSSDISTPPFPANQLASDYKHTVREIPANLATQNAFYNLFLTTLGRHEQHLNHYRPHKPEKSLTRISPKKPTFSVAILYGRTFKCETSPTLTGPKTTPRIVSLKPWKNYIPNDPHFDDAFFTQVLRSVNNFRRNPPNHLLRPLPENDSLKLLKNRKTLEPDELRAPIFKNLPWTAILALTVIFNNCIRSHHFPTWHHGHDLQAGKIPNQPPFIPPHFSHEHCRETSKSRTPNLLLYIVYCRDFPVRDNPRIKTRLFANDTAVWTSQKNSVMASRIFQDHLDDITAWTNVWRIKPNPLKFQSILMSYSGANNSRSRHQAPQFQLNNQVIPKLQRIRYLDVTDHQDVKETIRGRIRGCDPKTLYATLYPARFHQNSACERRMIRRIFRMPDRFPSDNLYQETNTIQIQSRFKQLQRRYTVPSARLTYFPSPIIASLSRDDPLISNVVEDDTLPGIPAWRSPDITATATPVGSLRLASLISHPSIAVYPRVDNLTAHVVEDDTLPGSERDCHSLISKEPAVPAVEHDYSGFDIVKATQYGAFARVKELVDAGYNVNQRDSETVTLLHWAAINNRKDIIKFFIEKGAEVDAVGGELNATPLHWATRQGHLDAVVILMNAGTDPTLRDAEGCSCIHLAAQFGHTALVAYFIARGISPDLVDRAGMTPLMWSCWKICSLDPTRLLLTLGASPNLTDHQGNTALHWAILARNTSAITTLILQGQASLNVPNHRGDTPLSMLQTQLGAIWIGSKVAERIKEAVHNGHSRNILTKVTKDKRLRWWCMVGTPFMAFYIAGSILGTNLIILIKLFLLVCLYIVLHYAGQILYDDRLMALLPLSIYLSTKLWMYFTWFIYIMPFTGILTTCVFLSSSGLLWYCFLKSWLGDSGVISASQQLRFRTIIELAEQGSGGFEPSTFCSSCLVRRPLRSKHCSVCNTCVARFDHHCPWVANCIGAKNHKYFIGFLACLVMMCCQMLYGSIVFWQNQSTCNITTSDGYWKFVMSIGQCDTWVAWVAANTLFHCVWVFMLLICQLYQISCLGMTTNERMNRGRYNYILSNEGKSPFSKGPVKNLLEFFDCTCFGLFKPENKDWLTSYDLDKNIEHQPLLKNKENFQYV</sequence>
<feature type="transmembrane region" description="Helical" evidence="9">
    <location>
        <begin position="925"/>
        <end position="948"/>
    </location>
</feature>
<comment type="caution">
    <text evidence="11">The sequence shown here is derived from an EMBL/GenBank/DDBJ whole genome shotgun (WGS) entry which is preliminary data.</text>
</comment>
<evidence type="ECO:0000256" key="1">
    <source>
        <dbReference type="ARBA" id="ARBA00004141"/>
    </source>
</evidence>
<evidence type="ECO:0000256" key="5">
    <source>
        <dbReference type="ARBA" id="ARBA00023043"/>
    </source>
</evidence>
<dbReference type="Proteomes" id="UP000719412">
    <property type="component" value="Unassembled WGS sequence"/>
</dbReference>
<dbReference type="PROSITE" id="PS50216">
    <property type="entry name" value="DHHC"/>
    <property type="match status" value="1"/>
</dbReference>
<reference evidence="11" key="1">
    <citation type="journal article" date="2020" name="J Insects Food Feed">
        <title>The yellow mealworm (Tenebrio molitor) genome: a resource for the emerging insects as food and feed industry.</title>
        <authorList>
            <person name="Eriksson T."/>
            <person name="Andere A."/>
            <person name="Kelstrup H."/>
            <person name="Emery V."/>
            <person name="Picard C."/>
        </authorList>
    </citation>
    <scope>NUCLEOTIDE SEQUENCE</scope>
    <source>
        <strain evidence="11">Stoneville</strain>
        <tissue evidence="11">Whole head</tissue>
    </source>
</reference>
<dbReference type="Pfam" id="PF12796">
    <property type="entry name" value="Ank_2"/>
    <property type="match status" value="1"/>
</dbReference>
<dbReference type="PANTHER" id="PTHR24161">
    <property type="entry name" value="ANK_REP_REGION DOMAIN-CONTAINING PROTEIN-RELATED"/>
    <property type="match status" value="1"/>
</dbReference>
<accession>A0A8J6HEY0</accession>
<dbReference type="Pfam" id="PF01529">
    <property type="entry name" value="DHHC"/>
    <property type="match status" value="1"/>
</dbReference>
<evidence type="ECO:0000256" key="8">
    <source>
        <dbReference type="SAM" id="MobiDB-lite"/>
    </source>
</evidence>
<feature type="compositionally biased region" description="Polar residues" evidence="8">
    <location>
        <begin position="29"/>
        <end position="48"/>
    </location>
</feature>
<organism evidence="11 12">
    <name type="scientific">Tenebrio molitor</name>
    <name type="common">Yellow mealworm beetle</name>
    <dbReference type="NCBI Taxonomy" id="7067"/>
    <lineage>
        <taxon>Eukaryota</taxon>
        <taxon>Metazoa</taxon>
        <taxon>Ecdysozoa</taxon>
        <taxon>Arthropoda</taxon>
        <taxon>Hexapoda</taxon>
        <taxon>Insecta</taxon>
        <taxon>Pterygota</taxon>
        <taxon>Neoptera</taxon>
        <taxon>Endopterygota</taxon>
        <taxon>Coleoptera</taxon>
        <taxon>Polyphaga</taxon>
        <taxon>Cucujiformia</taxon>
        <taxon>Tenebrionidae</taxon>
        <taxon>Tenebrio</taxon>
    </lineage>
</organism>
<feature type="repeat" description="ANK" evidence="7">
    <location>
        <begin position="634"/>
        <end position="666"/>
    </location>
</feature>
<dbReference type="AlphaFoldDB" id="A0A8J6HEY0"/>
<dbReference type="InterPro" id="IPR002110">
    <property type="entry name" value="Ankyrin_rpt"/>
</dbReference>
<feature type="transmembrane region" description="Helical" evidence="9">
    <location>
        <begin position="1029"/>
        <end position="1052"/>
    </location>
</feature>
<keyword evidence="2 9" id="KW-0812">Transmembrane</keyword>
<keyword evidence="5 7" id="KW-0040">ANK repeat</keyword>
<comment type="subcellular location">
    <subcellularLocation>
        <location evidence="1">Membrane</location>
        <topology evidence="1">Multi-pass membrane protein</topology>
    </subcellularLocation>
</comment>
<name>A0A8J6HEY0_TENMO</name>
<feature type="transmembrane region" description="Helical" evidence="9">
    <location>
        <begin position="901"/>
        <end position="919"/>
    </location>
</feature>
<evidence type="ECO:0000256" key="6">
    <source>
        <dbReference type="ARBA" id="ARBA00023136"/>
    </source>
</evidence>
<keyword evidence="6 9" id="KW-0472">Membrane</keyword>
<dbReference type="Gene3D" id="1.25.40.20">
    <property type="entry name" value="Ankyrin repeat-containing domain"/>
    <property type="match status" value="1"/>
</dbReference>
<keyword evidence="3" id="KW-0677">Repeat</keyword>
<keyword evidence="4 9" id="KW-1133">Transmembrane helix</keyword>
<dbReference type="GO" id="GO:0016020">
    <property type="term" value="C:membrane"/>
    <property type="evidence" value="ECO:0007669"/>
    <property type="project" value="UniProtKB-SubCell"/>
</dbReference>
<dbReference type="InterPro" id="IPR001594">
    <property type="entry name" value="Palmitoyltrfase_DHHC"/>
</dbReference>
<evidence type="ECO:0000256" key="7">
    <source>
        <dbReference type="PROSITE-ProRule" id="PRU00023"/>
    </source>
</evidence>
<feature type="repeat" description="ANK" evidence="7">
    <location>
        <begin position="668"/>
        <end position="700"/>
    </location>
</feature>
<dbReference type="InterPro" id="IPR036770">
    <property type="entry name" value="Ankyrin_rpt-contain_sf"/>
</dbReference>
<evidence type="ECO:0000256" key="2">
    <source>
        <dbReference type="ARBA" id="ARBA00022692"/>
    </source>
</evidence>
<evidence type="ECO:0000256" key="4">
    <source>
        <dbReference type="ARBA" id="ARBA00022989"/>
    </source>
</evidence>
<gene>
    <name evidence="11" type="ORF">GEV33_009646</name>
</gene>
<evidence type="ECO:0000313" key="12">
    <source>
        <dbReference type="Proteomes" id="UP000719412"/>
    </source>
</evidence>
<feature type="transmembrane region" description="Helical" evidence="9">
    <location>
        <begin position="860"/>
        <end position="889"/>
    </location>
</feature>
<dbReference type="SMART" id="SM00248">
    <property type="entry name" value="ANK"/>
    <property type="match status" value="5"/>
</dbReference>
<feature type="transmembrane region" description="Helical" evidence="9">
    <location>
        <begin position="1079"/>
        <end position="1100"/>
    </location>
</feature>
<reference evidence="11" key="2">
    <citation type="submission" date="2021-08" db="EMBL/GenBank/DDBJ databases">
        <authorList>
            <person name="Eriksson T."/>
        </authorList>
    </citation>
    <scope>NUCLEOTIDE SEQUENCE</scope>
    <source>
        <strain evidence="11">Stoneville</strain>
        <tissue evidence="11">Whole head</tissue>
    </source>
</reference>
<dbReference type="PANTHER" id="PTHR24161:SF85">
    <property type="entry name" value="PALMITOYLTRANSFERASE HIP14"/>
    <property type="match status" value="1"/>
</dbReference>
<evidence type="ECO:0000313" key="11">
    <source>
        <dbReference type="EMBL" id="KAH0813147.1"/>
    </source>
</evidence>
<evidence type="ECO:0000256" key="3">
    <source>
        <dbReference type="ARBA" id="ARBA00022737"/>
    </source>
</evidence>
<feature type="repeat" description="ANK" evidence="7">
    <location>
        <begin position="768"/>
        <end position="801"/>
    </location>
</feature>
<dbReference type="EMBL" id="JABDTM020025552">
    <property type="protein sequence ID" value="KAH0813147.1"/>
    <property type="molecule type" value="Genomic_DNA"/>
</dbReference>
<feature type="repeat" description="ANK" evidence="7">
    <location>
        <begin position="701"/>
        <end position="733"/>
    </location>
</feature>
<dbReference type="SUPFAM" id="SSF48403">
    <property type="entry name" value="Ankyrin repeat"/>
    <property type="match status" value="1"/>
</dbReference>
<feature type="region of interest" description="Disordered" evidence="8">
    <location>
        <begin position="1"/>
        <end position="48"/>
    </location>
</feature>
<proteinExistence type="predicted"/>
<dbReference type="Pfam" id="PF13637">
    <property type="entry name" value="Ank_4"/>
    <property type="match status" value="2"/>
</dbReference>